<dbReference type="GO" id="GO:0042256">
    <property type="term" value="P:cytosolic ribosome assembly"/>
    <property type="evidence" value="ECO:0007669"/>
    <property type="project" value="TreeGrafter"/>
</dbReference>
<evidence type="ECO:0000313" key="2">
    <source>
        <dbReference type="EMBL" id="KAF3422803.1"/>
    </source>
</evidence>
<dbReference type="InterPro" id="IPR000640">
    <property type="entry name" value="EFG_V-like"/>
</dbReference>
<dbReference type="PANTHER" id="PTHR42908">
    <property type="entry name" value="TRANSLATION ELONGATION FACTOR-RELATED"/>
    <property type="match status" value="1"/>
</dbReference>
<dbReference type="Gene3D" id="3.30.70.240">
    <property type="match status" value="1"/>
</dbReference>
<proteinExistence type="predicted"/>
<comment type="caution">
    <text evidence="2">The sequence shown here is derived from an EMBL/GenBank/DDBJ whole genome shotgun (WGS) entry which is preliminary data.</text>
</comment>
<dbReference type="EMBL" id="WNWW01000644">
    <property type="protein sequence ID" value="KAF3422803.1"/>
    <property type="molecule type" value="Genomic_DNA"/>
</dbReference>
<name>A0A833W6Z8_9HYME</name>
<evidence type="ECO:0000313" key="3">
    <source>
        <dbReference type="Proteomes" id="UP000655588"/>
    </source>
</evidence>
<keyword evidence="3" id="KW-1185">Reference proteome</keyword>
<gene>
    <name evidence="2" type="ORF">E2986_12171</name>
</gene>
<dbReference type="Proteomes" id="UP000655588">
    <property type="component" value="Unassembled WGS sequence"/>
</dbReference>
<dbReference type="GO" id="GO:0005829">
    <property type="term" value="C:cytosol"/>
    <property type="evidence" value="ECO:0007669"/>
    <property type="project" value="TreeGrafter"/>
</dbReference>
<dbReference type="AlphaFoldDB" id="A0A833W6Z8"/>
<reference evidence="2" key="1">
    <citation type="submission" date="2019-11" db="EMBL/GenBank/DDBJ databases">
        <title>The nuclear and mitochondrial genomes of Frieseomelitta varia - a highly eusocial stingless bee (Meliponini) with a permanently sterile worker caste.</title>
        <authorList>
            <person name="Freitas F.C.P."/>
            <person name="Lourenco A.P."/>
            <person name="Nunes F.M.F."/>
            <person name="Paschoal A.R."/>
            <person name="Abreu F.C.P."/>
            <person name="Barbin F.O."/>
            <person name="Bataglia L."/>
            <person name="Cardoso-Junior C.A.M."/>
            <person name="Cervoni M.S."/>
            <person name="Silva S.R."/>
            <person name="Dalarmi F."/>
            <person name="Del Lama M.A."/>
            <person name="Depintor T.S."/>
            <person name="Ferreira K.M."/>
            <person name="Goria P.S."/>
            <person name="Jaskot M.C."/>
            <person name="Lago D.C."/>
            <person name="Luna-Lucena D."/>
            <person name="Moda L.M."/>
            <person name="Nascimento L."/>
            <person name="Pedrino M."/>
            <person name="Rabico F.O."/>
            <person name="Sanches F.C."/>
            <person name="Santos D.E."/>
            <person name="Santos C.G."/>
            <person name="Vieira J."/>
            <person name="Lopes T.F."/>
            <person name="Barchuk A.R."/>
            <person name="Hartfelder K."/>
            <person name="Simoes Z.L.P."/>
            <person name="Bitondi M.M.G."/>
            <person name="Pinheiro D.G."/>
        </authorList>
    </citation>
    <scope>NUCLEOTIDE SEQUENCE</scope>
    <source>
        <strain evidence="2">USP_RPSP 00005682</strain>
        <tissue evidence="2">Whole individual</tissue>
    </source>
</reference>
<dbReference type="PANTHER" id="PTHR42908:SF3">
    <property type="entry name" value="ELONGATION FACTOR-LIKE GTPASE 1"/>
    <property type="match status" value="1"/>
</dbReference>
<protein>
    <recommendedName>
        <fullName evidence="1">Elongation factor EFG domain-containing protein</fullName>
    </recommendedName>
</protein>
<dbReference type="GO" id="GO:0043022">
    <property type="term" value="F:ribosome binding"/>
    <property type="evidence" value="ECO:0007669"/>
    <property type="project" value="TreeGrafter"/>
</dbReference>
<dbReference type="Pfam" id="PF00679">
    <property type="entry name" value="EFG_C"/>
    <property type="match status" value="1"/>
</dbReference>
<dbReference type="InterPro" id="IPR035647">
    <property type="entry name" value="EFG_III/V"/>
</dbReference>
<organism evidence="2 3">
    <name type="scientific">Frieseomelitta varia</name>
    <dbReference type="NCBI Taxonomy" id="561572"/>
    <lineage>
        <taxon>Eukaryota</taxon>
        <taxon>Metazoa</taxon>
        <taxon>Ecdysozoa</taxon>
        <taxon>Arthropoda</taxon>
        <taxon>Hexapoda</taxon>
        <taxon>Insecta</taxon>
        <taxon>Pterygota</taxon>
        <taxon>Neoptera</taxon>
        <taxon>Endopterygota</taxon>
        <taxon>Hymenoptera</taxon>
        <taxon>Apocrita</taxon>
        <taxon>Aculeata</taxon>
        <taxon>Apoidea</taxon>
        <taxon>Anthophila</taxon>
        <taxon>Apidae</taxon>
        <taxon>Frieseomelitta</taxon>
    </lineage>
</organism>
<dbReference type="GO" id="GO:0003924">
    <property type="term" value="F:GTPase activity"/>
    <property type="evidence" value="ECO:0007669"/>
    <property type="project" value="TreeGrafter"/>
</dbReference>
<dbReference type="SUPFAM" id="SSF54980">
    <property type="entry name" value="EF-G C-terminal domain-like"/>
    <property type="match status" value="1"/>
</dbReference>
<dbReference type="GO" id="GO:1990904">
    <property type="term" value="C:ribonucleoprotein complex"/>
    <property type="evidence" value="ECO:0007669"/>
    <property type="project" value="TreeGrafter"/>
</dbReference>
<feature type="domain" description="Elongation factor EFG" evidence="1">
    <location>
        <begin position="45"/>
        <end position="113"/>
    </location>
</feature>
<accession>A0A833W6Z8</accession>
<sequence length="139" mass="15816">MTVSCKMTMEMYYSALFSFCDRYDSVIQNLLTRKVQTVRVRNNVCQNVSTRKLYAVFGKRQGRVISAESALGFGGQFRVLATLPVPESFQLARELRTQTSGLASPQLVFSHWEFPLTIDCSPILIINYQNKIKSKSCVF</sequence>
<evidence type="ECO:0000259" key="1">
    <source>
        <dbReference type="Pfam" id="PF00679"/>
    </source>
</evidence>